<evidence type="ECO:0000256" key="2">
    <source>
        <dbReference type="SAM" id="SignalP"/>
    </source>
</evidence>
<dbReference type="Proteomes" id="UP000604046">
    <property type="component" value="Unassembled WGS sequence"/>
</dbReference>
<name>A0A812Q4M1_9DINO</name>
<dbReference type="OrthoDB" id="411393at2759"/>
<keyword evidence="2" id="KW-0732">Signal</keyword>
<evidence type="ECO:0000313" key="4">
    <source>
        <dbReference type="Proteomes" id="UP000604046"/>
    </source>
</evidence>
<organism evidence="3 4">
    <name type="scientific">Symbiodinium natans</name>
    <dbReference type="NCBI Taxonomy" id="878477"/>
    <lineage>
        <taxon>Eukaryota</taxon>
        <taxon>Sar</taxon>
        <taxon>Alveolata</taxon>
        <taxon>Dinophyceae</taxon>
        <taxon>Suessiales</taxon>
        <taxon>Symbiodiniaceae</taxon>
        <taxon>Symbiodinium</taxon>
    </lineage>
</organism>
<dbReference type="EMBL" id="CAJNDS010002196">
    <property type="protein sequence ID" value="CAE7367756.1"/>
    <property type="molecule type" value="Genomic_DNA"/>
</dbReference>
<protein>
    <submittedName>
        <fullName evidence="3">Lace1 protein</fullName>
    </submittedName>
</protein>
<feature type="chain" id="PRO_5033040332" evidence="2">
    <location>
        <begin position="17"/>
        <end position="521"/>
    </location>
</feature>
<gene>
    <name evidence="3" type="primary">Lace1</name>
    <name evidence="3" type="ORF">SNAT2548_LOCUS19999</name>
</gene>
<proteinExistence type="predicted"/>
<evidence type="ECO:0000256" key="1">
    <source>
        <dbReference type="SAM" id="MobiDB-lite"/>
    </source>
</evidence>
<keyword evidence="4" id="KW-1185">Reference proteome</keyword>
<reference evidence="3" key="1">
    <citation type="submission" date="2021-02" db="EMBL/GenBank/DDBJ databases">
        <authorList>
            <person name="Dougan E. K."/>
            <person name="Rhodes N."/>
            <person name="Thang M."/>
            <person name="Chan C."/>
        </authorList>
    </citation>
    <scope>NUCLEOTIDE SEQUENCE</scope>
</reference>
<dbReference type="AlphaFoldDB" id="A0A812Q4M1"/>
<feature type="region of interest" description="Disordered" evidence="1">
    <location>
        <begin position="463"/>
        <end position="487"/>
    </location>
</feature>
<comment type="caution">
    <text evidence="3">The sequence shown here is derived from an EMBL/GenBank/DDBJ whole genome shotgun (WGS) entry which is preliminary data.</text>
</comment>
<accession>A0A812Q4M1</accession>
<feature type="signal peptide" evidence="2">
    <location>
        <begin position="1"/>
        <end position="16"/>
    </location>
</feature>
<sequence length="521" mass="58188">MTLLLAVAPLLSEVESIAFQYGPCAFVSSEEYEFCCCEVSDSCWGHHTHYRWEECCANGIKERCPPSSQAFRRLQPRTEVARAGEKDTLAVYQFGEMRTTVLELINCEHQPAWKLLRLLLQDHQAATLHLTAPRDAELLSTAAELVWRYNLSTGGVRATATQNAISGTYAVEFLESVSRFGIGEHKRVHEPTELICLLGYASAAFVVSLVNQDRRLLRSALRLFSNNQDLDISSSSSWPISYWDLALNLGRGRPDYIRTLSAEALPSRLQEPLLYPGPWQDWHAWSPTEPKRFIHAVSMVYHPAADIEIPSFLLGLSSGQLRVTFAFLDVGSHYTGGRMLEHVCGQWPALCATPNAAVVFDKADTAPSADLLFCSLYSHCERLERWTGWRLPLISYYVGFPANDFFIRGGHRTVHEDWRRNWKPCGGMWVGTKGATCTRCCWSMPHTPPKFCMATRGGATPSTGPLPPTLLTPSMRPNRIGSSSRSPTLDLRRRAQSGCTTCFCPLLGKVPRQSSSSRIPS</sequence>
<evidence type="ECO:0000313" key="3">
    <source>
        <dbReference type="EMBL" id="CAE7367756.1"/>
    </source>
</evidence>